<protein>
    <submittedName>
        <fullName evidence="1">Uncharacterized protein</fullName>
    </submittedName>
</protein>
<dbReference type="Proteomes" id="UP001151760">
    <property type="component" value="Unassembled WGS sequence"/>
</dbReference>
<dbReference type="EMBL" id="BQNB010014351">
    <property type="protein sequence ID" value="GJT27134.1"/>
    <property type="molecule type" value="Genomic_DNA"/>
</dbReference>
<comment type="caution">
    <text evidence="1">The sequence shown here is derived from an EMBL/GenBank/DDBJ whole genome shotgun (WGS) entry which is preliminary data.</text>
</comment>
<gene>
    <name evidence="1" type="ORF">Tco_0907409</name>
</gene>
<proteinExistence type="predicted"/>
<sequence>MDDPSMTMEEYIMFEEEKDRKCGKLFNWQTATYGKIRVDDDLHDLSSLEPEFPTIVINDAFAPHDTFQCKYQVSTPINDEFDFRISFDESDDEDYTIICDTNSFSYKMISVNNLKTDSKNDYEKVMPSIPSPKPAISCFDDLDFFNDFENEFPAIVYNDAQTSKSDLLTEPILSPQHIDEFNDKTSLSEYDEEEQNILFLRYEGLEYPDTDIVDFEGILLSH</sequence>
<reference evidence="1" key="2">
    <citation type="submission" date="2022-01" db="EMBL/GenBank/DDBJ databases">
        <authorList>
            <person name="Yamashiro T."/>
            <person name="Shiraishi A."/>
            <person name="Satake H."/>
            <person name="Nakayama K."/>
        </authorList>
    </citation>
    <scope>NUCLEOTIDE SEQUENCE</scope>
</reference>
<organism evidence="1 2">
    <name type="scientific">Tanacetum coccineum</name>
    <dbReference type="NCBI Taxonomy" id="301880"/>
    <lineage>
        <taxon>Eukaryota</taxon>
        <taxon>Viridiplantae</taxon>
        <taxon>Streptophyta</taxon>
        <taxon>Embryophyta</taxon>
        <taxon>Tracheophyta</taxon>
        <taxon>Spermatophyta</taxon>
        <taxon>Magnoliopsida</taxon>
        <taxon>eudicotyledons</taxon>
        <taxon>Gunneridae</taxon>
        <taxon>Pentapetalae</taxon>
        <taxon>asterids</taxon>
        <taxon>campanulids</taxon>
        <taxon>Asterales</taxon>
        <taxon>Asteraceae</taxon>
        <taxon>Asteroideae</taxon>
        <taxon>Anthemideae</taxon>
        <taxon>Anthemidinae</taxon>
        <taxon>Tanacetum</taxon>
    </lineage>
</organism>
<reference evidence="1" key="1">
    <citation type="journal article" date="2022" name="Int. J. Mol. Sci.">
        <title>Draft Genome of Tanacetum Coccineum: Genomic Comparison of Closely Related Tanacetum-Family Plants.</title>
        <authorList>
            <person name="Yamashiro T."/>
            <person name="Shiraishi A."/>
            <person name="Nakayama K."/>
            <person name="Satake H."/>
        </authorList>
    </citation>
    <scope>NUCLEOTIDE SEQUENCE</scope>
</reference>
<name>A0ABQ5CQI7_9ASTR</name>
<evidence type="ECO:0000313" key="2">
    <source>
        <dbReference type="Proteomes" id="UP001151760"/>
    </source>
</evidence>
<accession>A0ABQ5CQI7</accession>
<keyword evidence="2" id="KW-1185">Reference proteome</keyword>
<evidence type="ECO:0000313" key="1">
    <source>
        <dbReference type="EMBL" id="GJT27134.1"/>
    </source>
</evidence>